<evidence type="ECO:0000256" key="6">
    <source>
        <dbReference type="ARBA" id="ARBA00022989"/>
    </source>
</evidence>
<organism evidence="10 11">
    <name type="scientific">Morchella conica CCBAS932</name>
    <dbReference type="NCBI Taxonomy" id="1392247"/>
    <lineage>
        <taxon>Eukaryota</taxon>
        <taxon>Fungi</taxon>
        <taxon>Dikarya</taxon>
        <taxon>Ascomycota</taxon>
        <taxon>Pezizomycotina</taxon>
        <taxon>Pezizomycetes</taxon>
        <taxon>Pezizales</taxon>
        <taxon>Morchellaceae</taxon>
        <taxon>Morchella</taxon>
    </lineage>
</organism>
<reference evidence="10 11" key="1">
    <citation type="journal article" date="2018" name="Nat. Ecol. Evol.">
        <title>Pezizomycetes genomes reveal the molecular basis of ectomycorrhizal truffle lifestyle.</title>
        <authorList>
            <person name="Murat C."/>
            <person name="Payen T."/>
            <person name="Noel B."/>
            <person name="Kuo A."/>
            <person name="Morin E."/>
            <person name="Chen J."/>
            <person name="Kohler A."/>
            <person name="Krizsan K."/>
            <person name="Balestrini R."/>
            <person name="Da Silva C."/>
            <person name="Montanini B."/>
            <person name="Hainaut M."/>
            <person name="Levati E."/>
            <person name="Barry K.W."/>
            <person name="Belfiori B."/>
            <person name="Cichocki N."/>
            <person name="Clum A."/>
            <person name="Dockter R.B."/>
            <person name="Fauchery L."/>
            <person name="Guy J."/>
            <person name="Iotti M."/>
            <person name="Le Tacon F."/>
            <person name="Lindquist E.A."/>
            <person name="Lipzen A."/>
            <person name="Malagnac F."/>
            <person name="Mello A."/>
            <person name="Molinier V."/>
            <person name="Miyauchi S."/>
            <person name="Poulain J."/>
            <person name="Riccioni C."/>
            <person name="Rubini A."/>
            <person name="Sitrit Y."/>
            <person name="Splivallo R."/>
            <person name="Traeger S."/>
            <person name="Wang M."/>
            <person name="Zifcakova L."/>
            <person name="Wipf D."/>
            <person name="Zambonelli A."/>
            <person name="Paolocci F."/>
            <person name="Nowrousian M."/>
            <person name="Ottonello S."/>
            <person name="Baldrian P."/>
            <person name="Spatafora J.W."/>
            <person name="Henrissat B."/>
            <person name="Nagy L.G."/>
            <person name="Aury J.M."/>
            <person name="Wincker P."/>
            <person name="Grigoriev I.V."/>
            <person name="Bonfante P."/>
            <person name="Martin F.M."/>
        </authorList>
    </citation>
    <scope>NUCLEOTIDE SEQUENCE [LARGE SCALE GENOMIC DNA]</scope>
    <source>
        <strain evidence="10 11">CCBAS932</strain>
    </source>
</reference>
<sequence length="84" mass="9164">MDQLQNVIDGFIDFEGQRLAEQLTTVLLGLAGIVAFLVGFVMKDLSYTVWIGLGGTALTVLAVVPPWPMYNRNGLKWLPVEGGQ</sequence>
<keyword evidence="6 9" id="KW-1133">Transmembrane helix</keyword>
<dbReference type="STRING" id="1392247.A0A3N4L024"/>
<dbReference type="InterPro" id="IPR009542">
    <property type="entry name" value="Spc1/SPCS1"/>
</dbReference>
<evidence type="ECO:0000256" key="3">
    <source>
        <dbReference type="ARBA" id="ARBA00017059"/>
    </source>
</evidence>
<evidence type="ECO:0000256" key="2">
    <source>
        <dbReference type="ARBA" id="ARBA00005245"/>
    </source>
</evidence>
<comment type="function">
    <text evidence="8">Component of the signal peptidase complex (SPC) which catalyzes the cleavage of N-terminal signal sequences from nascent proteins as they are translocated into the lumen of the endoplasmic reticulum. Dispensable for SPC enzymatic activity.</text>
</comment>
<evidence type="ECO:0000256" key="7">
    <source>
        <dbReference type="ARBA" id="ARBA00023136"/>
    </source>
</evidence>
<dbReference type="GO" id="GO:0006465">
    <property type="term" value="P:signal peptide processing"/>
    <property type="evidence" value="ECO:0007669"/>
    <property type="project" value="InterPro"/>
</dbReference>
<name>A0A3N4L024_9PEZI</name>
<dbReference type="GO" id="GO:0045047">
    <property type="term" value="P:protein targeting to ER"/>
    <property type="evidence" value="ECO:0007669"/>
    <property type="project" value="TreeGrafter"/>
</dbReference>
<proteinExistence type="inferred from homology"/>
<protein>
    <recommendedName>
        <fullName evidence="3">Signal peptidase complex subunit 1</fullName>
    </recommendedName>
</protein>
<keyword evidence="5" id="KW-0256">Endoplasmic reticulum</keyword>
<keyword evidence="4 9" id="KW-0812">Transmembrane</keyword>
<evidence type="ECO:0000256" key="1">
    <source>
        <dbReference type="ARBA" id="ARBA00004477"/>
    </source>
</evidence>
<dbReference type="PANTHER" id="PTHR13202">
    <property type="entry name" value="MICROSOMAL SIGNAL PEPTIDASE 12 KDA SUBUNIT"/>
    <property type="match status" value="1"/>
</dbReference>
<feature type="non-terminal residue" evidence="10">
    <location>
        <position position="84"/>
    </location>
</feature>
<evidence type="ECO:0000256" key="8">
    <source>
        <dbReference type="ARBA" id="ARBA00045204"/>
    </source>
</evidence>
<feature type="transmembrane region" description="Helical" evidence="9">
    <location>
        <begin position="47"/>
        <end position="67"/>
    </location>
</feature>
<keyword evidence="11" id="KW-1185">Reference proteome</keyword>
<feature type="transmembrane region" description="Helical" evidence="9">
    <location>
        <begin position="23"/>
        <end position="41"/>
    </location>
</feature>
<evidence type="ECO:0000313" key="10">
    <source>
        <dbReference type="EMBL" id="RPB16146.1"/>
    </source>
</evidence>
<gene>
    <name evidence="10" type="ORF">P167DRAFT_474836</name>
</gene>
<dbReference type="FunCoup" id="A0A3N4L024">
    <property type="interactions" value="141"/>
</dbReference>
<dbReference type="PANTHER" id="PTHR13202:SF0">
    <property type="entry name" value="SIGNAL PEPTIDASE COMPLEX SUBUNIT 1"/>
    <property type="match status" value="1"/>
</dbReference>
<accession>A0A3N4L024</accession>
<dbReference type="InParanoid" id="A0A3N4L024"/>
<comment type="similarity">
    <text evidence="2">Belongs to the SPCS1 family.</text>
</comment>
<keyword evidence="7 9" id="KW-0472">Membrane</keyword>
<dbReference type="GO" id="GO:0005787">
    <property type="term" value="C:signal peptidase complex"/>
    <property type="evidence" value="ECO:0007669"/>
    <property type="project" value="InterPro"/>
</dbReference>
<dbReference type="Pfam" id="PF06645">
    <property type="entry name" value="SPC12"/>
    <property type="match status" value="1"/>
</dbReference>
<evidence type="ECO:0000256" key="5">
    <source>
        <dbReference type="ARBA" id="ARBA00022824"/>
    </source>
</evidence>
<evidence type="ECO:0000256" key="4">
    <source>
        <dbReference type="ARBA" id="ARBA00022692"/>
    </source>
</evidence>
<dbReference type="OrthoDB" id="263893at2759"/>
<evidence type="ECO:0000313" key="11">
    <source>
        <dbReference type="Proteomes" id="UP000277580"/>
    </source>
</evidence>
<dbReference type="EMBL" id="ML119110">
    <property type="protein sequence ID" value="RPB16146.1"/>
    <property type="molecule type" value="Genomic_DNA"/>
</dbReference>
<dbReference type="AlphaFoldDB" id="A0A3N4L024"/>
<evidence type="ECO:0000256" key="9">
    <source>
        <dbReference type="SAM" id="Phobius"/>
    </source>
</evidence>
<dbReference type="Proteomes" id="UP000277580">
    <property type="component" value="Unassembled WGS sequence"/>
</dbReference>
<comment type="subcellular location">
    <subcellularLocation>
        <location evidence="1">Endoplasmic reticulum membrane</location>
        <topology evidence="1">Multi-pass membrane protein</topology>
    </subcellularLocation>
</comment>